<dbReference type="InterPro" id="IPR021133">
    <property type="entry name" value="HEAT_type_2"/>
</dbReference>
<keyword evidence="5" id="KW-0808">Transferase</keyword>
<dbReference type="InterPro" id="IPR055231">
    <property type="entry name" value="2AA_helical"/>
</dbReference>
<dbReference type="PROSITE" id="PS50011">
    <property type="entry name" value="PROTEIN_KINASE_DOM"/>
    <property type="match status" value="1"/>
</dbReference>
<dbReference type="InterPro" id="IPR008271">
    <property type="entry name" value="Ser/Thr_kinase_AS"/>
</dbReference>
<comment type="caution">
    <text evidence="13">The sequence shown here is derived from an EMBL/GenBank/DDBJ whole genome shotgun (WGS) entry which is preliminary data.</text>
</comment>
<dbReference type="GO" id="GO:0071561">
    <property type="term" value="C:nucleus-vacuole junction"/>
    <property type="evidence" value="ECO:0007669"/>
    <property type="project" value="TreeGrafter"/>
</dbReference>
<dbReference type="GO" id="GO:0045324">
    <property type="term" value="P:late endosome to vacuole transport"/>
    <property type="evidence" value="ECO:0007669"/>
    <property type="project" value="InterPro"/>
</dbReference>
<dbReference type="OrthoDB" id="242910at2759"/>
<evidence type="ECO:0000256" key="11">
    <source>
        <dbReference type="PROSITE-ProRule" id="PRU00221"/>
    </source>
</evidence>
<dbReference type="Gene3D" id="2.130.10.10">
    <property type="entry name" value="YVTN repeat-like/Quinoprotein amine dehydrogenase"/>
    <property type="match status" value="2"/>
</dbReference>
<evidence type="ECO:0000256" key="3">
    <source>
        <dbReference type="ARBA" id="ARBA00022527"/>
    </source>
</evidence>
<evidence type="ECO:0000256" key="4">
    <source>
        <dbReference type="ARBA" id="ARBA00022574"/>
    </source>
</evidence>
<dbReference type="Pfam" id="PF00400">
    <property type="entry name" value="WD40"/>
    <property type="match status" value="1"/>
</dbReference>
<evidence type="ECO:0000256" key="9">
    <source>
        <dbReference type="ARBA" id="ARBA00022840"/>
    </source>
</evidence>
<evidence type="ECO:0000256" key="6">
    <source>
        <dbReference type="ARBA" id="ARBA00022737"/>
    </source>
</evidence>
<dbReference type="SUPFAM" id="SSF48371">
    <property type="entry name" value="ARM repeat"/>
    <property type="match status" value="1"/>
</dbReference>
<dbReference type="Gene3D" id="1.10.510.10">
    <property type="entry name" value="Transferase(Phosphotransferase) domain 1"/>
    <property type="match status" value="1"/>
</dbReference>
<evidence type="ECO:0000259" key="12">
    <source>
        <dbReference type="PROSITE" id="PS50011"/>
    </source>
</evidence>
<dbReference type="PANTHER" id="PTHR17583">
    <property type="entry name" value="PHOSPHOINOSITIDE 3-KINASE REGULATORY SUBUNIT 4"/>
    <property type="match status" value="1"/>
</dbReference>
<feature type="repeat" description="HEAT" evidence="10">
    <location>
        <begin position="421"/>
        <end position="459"/>
    </location>
</feature>
<keyword evidence="4 11" id="KW-0853">WD repeat</keyword>
<dbReference type="Gene3D" id="1.25.10.10">
    <property type="entry name" value="Leucine-rich Repeat Variant"/>
    <property type="match status" value="2"/>
</dbReference>
<dbReference type="PROSITE" id="PS50077">
    <property type="entry name" value="HEAT_REPEAT"/>
    <property type="match status" value="1"/>
</dbReference>
<feature type="repeat" description="WD" evidence="11">
    <location>
        <begin position="1320"/>
        <end position="1335"/>
    </location>
</feature>
<dbReference type="EC" id="2.7.11.1" evidence="2"/>
<reference evidence="13 14" key="1">
    <citation type="submission" date="2020-04" db="EMBL/GenBank/DDBJ databases">
        <authorList>
            <person name="Laetsch R D."/>
            <person name="Stevens L."/>
            <person name="Kumar S."/>
            <person name="Blaxter L. M."/>
        </authorList>
    </citation>
    <scope>NUCLEOTIDE SEQUENCE [LARGE SCALE GENOMIC DNA]</scope>
</reference>
<protein>
    <recommendedName>
        <fullName evidence="2">non-specific serine/threonine protein kinase</fullName>
        <ecNumber evidence="2">2.7.11.1</ecNumber>
    </recommendedName>
</protein>
<evidence type="ECO:0000256" key="1">
    <source>
        <dbReference type="ARBA" id="ARBA00004419"/>
    </source>
</evidence>
<sequence>MGNINSLFTKNPSEILPVEAYLSDLSCDSIENLGSTRFMKVAKGKTLEGFFVYKVYVRQDDASLEPFPQRIIEIRKSLSRAPNCCAIKKVLIKPKYAVMLRDYQKHTLFDRISTRPFLVQPEKVWYIYQLFKALSQCEAVGVCHGDLKSQNVLISSSNWLQITDFAPFKPSFLPQDNPSSFTFFFDTSRRQSCYIAPERFISSTEYDKCFANEKDKWLFGSLKPSMDIFSAGCIVYEILCDGRSPFTYSQLCEYRAMKNAEAAATLARILQDVPHQFRPLLKMLLNREPTLRLSANAVLSGAAFSFPPILENFIFKYLDVFRPIYGSPTPHSSENADEFSQPSEFSYMEPDDVIAKLKREKNVWWSKLAASEDTKPYSVLFVTLITANLRALRTIQSKTDAMSMLVDLCALCEPNVAIERALPYLVHCMNDPETQIRATAVNMIAKILEPISPKTYEESLTFVDYLFPEISALLTDDCPQHIAFAIATSLGSLAESAYRFLLAGRDIRSGSCDEDLSLAENATTSSDNHQQGFSEDSEALNIGVSAIFSSLCSRDPMVKRCLVEPQSLHKLYTFFSKVGNGDSLLTFLITFLNAKSEWRLRAAFFDSLPICVQKKSVGMVPLIQQGLQDFEEQVIMRALGCVYLLIRNGTLDNNSIKDLLEDVIPFLVHPNEWLRGSACEILLAIDQKWHMADIHVKLLPKIRPFIQESKKSMLTLKSRSYLLSCLIEPIPRNIWDRVTEMSLESTNKLVSLLEDHFCKEKTFDTNDQWFLRLFKKTDEGLVARHDVRKRAPHESGAEVMTVESTKRLLAALFSFRHLLLKMAETRCTAGLESLLTKQHGVIDLSSDAYNEVRRKIFEYGSENVANQKMVLYKPFGIDSRDTLLADSEVAFEEERTVTGVGGPQLRNSIFDTQINEMLAHFNDLFMKNVTSKSAVEASASTTRKQRNSVTGTILSHMHEHSAVITKLSANRDKSLFASGSMDGSVRIWKTSRILGEGYGAAMSEHFWIPADGKRDPVQSVGWCDNYVCAASQDGFVRWADIANGGVKLATYVNIPENEGYPVDVHLHGPICFVRTHHGVMYGLDLRVGATSGPLKRHDVWRKKLKDERGLVTCSTIDPWQQAWMVLGTTANHRNMLLYDLRFREEACSWKAPHELLRPIAMWANTTTSRSSPEVLVSFNMYGEVSSMELSMKPARKKVLWIGGSQLLRYEQRSPESNLQTKALCVCDDTDTIYTGDSRGTLRKWDMHKINGCSVLCEPPRGRTPYRTMFDEKTENDVHVYYERKIVDTDAKEVRRIVPIDSKPSTYHRTPICDMITLAPNILVSASADGVIKVWK</sequence>
<gene>
    <name evidence="13" type="ORF">CBOVIS_LOCUS12613</name>
</gene>
<evidence type="ECO:0000313" key="13">
    <source>
        <dbReference type="EMBL" id="CAB3411195.1"/>
    </source>
</evidence>
<dbReference type="PROSITE" id="PS50082">
    <property type="entry name" value="WD_REPEATS_2"/>
    <property type="match status" value="2"/>
</dbReference>
<dbReference type="InterPro" id="IPR000719">
    <property type="entry name" value="Prot_kinase_dom"/>
</dbReference>
<dbReference type="PROSITE" id="PS50294">
    <property type="entry name" value="WD_REPEATS_REGION"/>
    <property type="match status" value="2"/>
</dbReference>
<dbReference type="GO" id="GO:0034272">
    <property type="term" value="C:phosphatidylinositol 3-kinase complex, class III, type II"/>
    <property type="evidence" value="ECO:0007669"/>
    <property type="project" value="TreeGrafter"/>
</dbReference>
<keyword evidence="6" id="KW-0677">Repeat</keyword>
<dbReference type="GO" id="GO:0005776">
    <property type="term" value="C:autophagosome"/>
    <property type="evidence" value="ECO:0007669"/>
    <property type="project" value="UniProtKB-SubCell"/>
</dbReference>
<dbReference type="InterPro" id="IPR001680">
    <property type="entry name" value="WD40_rpt"/>
</dbReference>
<dbReference type="Proteomes" id="UP000494206">
    <property type="component" value="Unassembled WGS sequence"/>
</dbReference>
<feature type="domain" description="Protein kinase" evidence="12">
    <location>
        <begin position="27"/>
        <end position="310"/>
    </location>
</feature>
<evidence type="ECO:0000256" key="8">
    <source>
        <dbReference type="ARBA" id="ARBA00022777"/>
    </source>
</evidence>
<dbReference type="PROSITE" id="PS00108">
    <property type="entry name" value="PROTEIN_KINASE_ST"/>
    <property type="match status" value="1"/>
</dbReference>
<name>A0A8S1FDX6_9PELO</name>
<evidence type="ECO:0000256" key="7">
    <source>
        <dbReference type="ARBA" id="ARBA00022741"/>
    </source>
</evidence>
<dbReference type="GO" id="GO:0005770">
    <property type="term" value="C:late endosome"/>
    <property type="evidence" value="ECO:0007669"/>
    <property type="project" value="TreeGrafter"/>
</dbReference>
<dbReference type="GO" id="GO:0004674">
    <property type="term" value="F:protein serine/threonine kinase activity"/>
    <property type="evidence" value="ECO:0007669"/>
    <property type="project" value="UniProtKB-KW"/>
</dbReference>
<keyword evidence="3" id="KW-0723">Serine/threonine-protein kinase</keyword>
<dbReference type="Pfam" id="PF22956">
    <property type="entry name" value="VPS15-like_hel"/>
    <property type="match status" value="1"/>
</dbReference>
<dbReference type="CDD" id="cd13980">
    <property type="entry name" value="STKc_Vps15"/>
    <property type="match status" value="1"/>
</dbReference>
<dbReference type="Pfam" id="PF00069">
    <property type="entry name" value="Pkinase"/>
    <property type="match status" value="1"/>
</dbReference>
<dbReference type="InterPro" id="IPR015943">
    <property type="entry name" value="WD40/YVTN_repeat-like_dom_sf"/>
</dbReference>
<keyword evidence="14" id="KW-1185">Reference proteome</keyword>
<keyword evidence="8" id="KW-0418">Kinase</keyword>
<dbReference type="SUPFAM" id="SSF56112">
    <property type="entry name" value="Protein kinase-like (PK-like)"/>
    <property type="match status" value="1"/>
</dbReference>
<dbReference type="InterPro" id="IPR045162">
    <property type="entry name" value="Vps15-like"/>
</dbReference>
<evidence type="ECO:0000313" key="14">
    <source>
        <dbReference type="Proteomes" id="UP000494206"/>
    </source>
</evidence>
<keyword evidence="9" id="KW-0067">ATP-binding</keyword>
<dbReference type="InterPro" id="IPR011009">
    <property type="entry name" value="Kinase-like_dom_sf"/>
</dbReference>
<evidence type="ECO:0000256" key="5">
    <source>
        <dbReference type="ARBA" id="ARBA00022679"/>
    </source>
</evidence>
<feature type="repeat" description="WD" evidence="11">
    <location>
        <begin position="957"/>
        <end position="989"/>
    </location>
</feature>
<comment type="subcellular location">
    <subcellularLocation>
        <location evidence="1">Cytoplasmic vesicle</location>
        <location evidence="1">Autophagosome</location>
    </subcellularLocation>
</comment>
<dbReference type="SMART" id="SM00220">
    <property type="entry name" value="S_TKc"/>
    <property type="match status" value="1"/>
</dbReference>
<dbReference type="InterPro" id="IPR011989">
    <property type="entry name" value="ARM-like"/>
</dbReference>
<dbReference type="GO" id="GO:0034271">
    <property type="term" value="C:phosphatidylinositol 3-kinase complex, class III, type I"/>
    <property type="evidence" value="ECO:0007669"/>
    <property type="project" value="TreeGrafter"/>
</dbReference>
<evidence type="ECO:0000256" key="10">
    <source>
        <dbReference type="PROSITE-ProRule" id="PRU00103"/>
    </source>
</evidence>
<dbReference type="PANTHER" id="PTHR17583:SF0">
    <property type="entry name" value="PHOSPHOINOSITIDE 3-KINASE REGULATORY SUBUNIT 4"/>
    <property type="match status" value="1"/>
</dbReference>
<dbReference type="SUPFAM" id="SSF50978">
    <property type="entry name" value="WD40 repeat-like"/>
    <property type="match status" value="1"/>
</dbReference>
<keyword evidence="7" id="KW-0547">Nucleotide-binding</keyword>
<evidence type="ECO:0000256" key="2">
    <source>
        <dbReference type="ARBA" id="ARBA00012513"/>
    </source>
</evidence>
<dbReference type="InterPro" id="IPR016024">
    <property type="entry name" value="ARM-type_fold"/>
</dbReference>
<proteinExistence type="predicted"/>
<dbReference type="InterPro" id="IPR036322">
    <property type="entry name" value="WD40_repeat_dom_sf"/>
</dbReference>
<dbReference type="EMBL" id="CADEPM010000012">
    <property type="protein sequence ID" value="CAB3411195.1"/>
    <property type="molecule type" value="Genomic_DNA"/>
</dbReference>
<dbReference type="GO" id="GO:0006623">
    <property type="term" value="P:protein targeting to vacuole"/>
    <property type="evidence" value="ECO:0007669"/>
    <property type="project" value="TreeGrafter"/>
</dbReference>
<dbReference type="GO" id="GO:0005524">
    <property type="term" value="F:ATP binding"/>
    <property type="evidence" value="ECO:0007669"/>
    <property type="project" value="UniProtKB-KW"/>
</dbReference>
<dbReference type="GO" id="GO:0016236">
    <property type="term" value="P:macroautophagy"/>
    <property type="evidence" value="ECO:0007669"/>
    <property type="project" value="InterPro"/>
</dbReference>
<organism evidence="13 14">
    <name type="scientific">Caenorhabditis bovis</name>
    <dbReference type="NCBI Taxonomy" id="2654633"/>
    <lineage>
        <taxon>Eukaryota</taxon>
        <taxon>Metazoa</taxon>
        <taxon>Ecdysozoa</taxon>
        <taxon>Nematoda</taxon>
        <taxon>Chromadorea</taxon>
        <taxon>Rhabditida</taxon>
        <taxon>Rhabditina</taxon>
        <taxon>Rhabditomorpha</taxon>
        <taxon>Rhabditoidea</taxon>
        <taxon>Rhabditidae</taxon>
        <taxon>Peloderinae</taxon>
        <taxon>Caenorhabditis</taxon>
    </lineage>
</organism>
<dbReference type="SMART" id="SM00320">
    <property type="entry name" value="WD40"/>
    <property type="match status" value="4"/>
</dbReference>
<accession>A0A8S1FDX6</accession>